<feature type="domain" description="MobA/VirD2-like nuclease" evidence="2">
    <location>
        <begin position="86"/>
        <end position="179"/>
    </location>
</feature>
<comment type="caution">
    <text evidence="3">The sequence shown here is derived from an EMBL/GenBank/DDBJ whole genome shotgun (WGS) entry which is preliminary data.</text>
</comment>
<dbReference type="InterPro" id="IPR005094">
    <property type="entry name" value="Endonuclease_MobA/VirD2"/>
</dbReference>
<feature type="region of interest" description="Disordered" evidence="1">
    <location>
        <begin position="462"/>
        <end position="519"/>
    </location>
</feature>
<dbReference type="RefSeq" id="WP_210036565.1">
    <property type="nucleotide sequence ID" value="NZ_JAGINU010000002.1"/>
</dbReference>
<organism evidence="3 4">
    <name type="scientific">Pseudonocardia parietis</name>
    <dbReference type="NCBI Taxonomy" id="570936"/>
    <lineage>
        <taxon>Bacteria</taxon>
        <taxon>Bacillati</taxon>
        <taxon>Actinomycetota</taxon>
        <taxon>Actinomycetes</taxon>
        <taxon>Pseudonocardiales</taxon>
        <taxon>Pseudonocardiaceae</taxon>
        <taxon>Pseudonocardia</taxon>
    </lineage>
</organism>
<feature type="region of interest" description="Disordered" evidence="1">
    <location>
        <begin position="184"/>
        <end position="208"/>
    </location>
</feature>
<evidence type="ECO:0000259" key="2">
    <source>
        <dbReference type="Pfam" id="PF03432"/>
    </source>
</evidence>
<evidence type="ECO:0000313" key="4">
    <source>
        <dbReference type="Proteomes" id="UP001519295"/>
    </source>
</evidence>
<accession>A0ABS4W630</accession>
<protein>
    <recommendedName>
        <fullName evidence="2">MobA/VirD2-like nuclease domain-containing protein</fullName>
    </recommendedName>
</protein>
<proteinExistence type="predicted"/>
<dbReference type="EMBL" id="JAGINU010000002">
    <property type="protein sequence ID" value="MBP2371378.1"/>
    <property type="molecule type" value="Genomic_DNA"/>
</dbReference>
<dbReference type="Proteomes" id="UP001519295">
    <property type="component" value="Unassembled WGS sequence"/>
</dbReference>
<keyword evidence="4" id="KW-1185">Reference proteome</keyword>
<reference evidence="3 4" key="1">
    <citation type="submission" date="2021-03" db="EMBL/GenBank/DDBJ databases">
        <title>Sequencing the genomes of 1000 actinobacteria strains.</title>
        <authorList>
            <person name="Klenk H.-P."/>
        </authorList>
    </citation>
    <scope>NUCLEOTIDE SEQUENCE [LARGE SCALE GENOMIC DNA]</scope>
    <source>
        <strain evidence="3 4">DSM 45256</strain>
    </source>
</reference>
<feature type="compositionally biased region" description="Basic and acidic residues" evidence="1">
    <location>
        <begin position="197"/>
        <end position="208"/>
    </location>
</feature>
<evidence type="ECO:0000313" key="3">
    <source>
        <dbReference type="EMBL" id="MBP2371378.1"/>
    </source>
</evidence>
<evidence type="ECO:0000256" key="1">
    <source>
        <dbReference type="SAM" id="MobiDB-lite"/>
    </source>
</evidence>
<gene>
    <name evidence="3" type="ORF">JOF36_007151</name>
</gene>
<name>A0ABS4W630_9PSEU</name>
<feature type="compositionally biased region" description="Basic and acidic residues" evidence="1">
    <location>
        <begin position="508"/>
        <end position="519"/>
    </location>
</feature>
<sequence>MIAKISRGWRAEGLIRYLMGPGRFNEHTGQRVVATWDGAPETHQPPQATDDSFDVRDLVDGLSAPAVAAGVGLREPVVEQGKRMPQGPVWHCSLRNSPEDPVLTDEQWARVVEDLMDRTGIARRDDLDGCRWVAIRHADDHVHVAAVLVRQEFGKRVHPYRDFVRARETCRAAEAELGLAATAGADRSSVTGPSQAEQEKAARREVDETSREWLRRMARVAAVQARDPEAFVAALGDLGVLVRPRYGPGEPDAESGERYAPMVGYSLAAPGDVTQAGQPVWFAGRTLARDLSLPNLQQRWGSAPAPAAPAGAAEEKHRAAVSPRERAAAIDDAVSTMEHATATLAAGDTGASADGIAHAAGDMLTAVGAVTGRQDEGERVRRHAGNDLDRATRVPGQVLPSRWSPVAKALRQSAWRLAATRTVGRHGEGDGARLVLALAALVAEIAALREAQSRLAQADAARRSCTGLRSSAPATSTRTSGSGPGRTKTTSRQRPQQTPPGPARGPKGRQENQTRGRGR</sequence>
<feature type="compositionally biased region" description="Low complexity" evidence="1">
    <location>
        <begin position="469"/>
        <end position="492"/>
    </location>
</feature>
<dbReference type="Pfam" id="PF03432">
    <property type="entry name" value="Relaxase"/>
    <property type="match status" value="1"/>
</dbReference>